<dbReference type="Pfam" id="PF04851">
    <property type="entry name" value="ResIII"/>
    <property type="match status" value="1"/>
</dbReference>
<dbReference type="SMART" id="SM00490">
    <property type="entry name" value="HELICc"/>
    <property type="match status" value="1"/>
</dbReference>
<keyword evidence="1" id="KW-0378">Hydrolase</keyword>
<dbReference type="InterPro" id="IPR006935">
    <property type="entry name" value="Helicase/UvrB_N"/>
</dbReference>
<dbReference type="GO" id="GO:0003677">
    <property type="term" value="F:DNA binding"/>
    <property type="evidence" value="ECO:0007669"/>
    <property type="project" value="InterPro"/>
</dbReference>
<dbReference type="PANTHER" id="PTHR45766">
    <property type="entry name" value="DNA ANNEALING HELICASE AND ENDONUCLEASE ZRANB3 FAMILY MEMBER"/>
    <property type="match status" value="1"/>
</dbReference>
<evidence type="ECO:0000259" key="3">
    <source>
        <dbReference type="PROSITE" id="PS51194"/>
    </source>
</evidence>
<comment type="caution">
    <text evidence="4">The sequence shown here is derived from an EMBL/GenBank/DDBJ whole genome shotgun (WGS) entry which is preliminary data.</text>
</comment>
<reference evidence="4 5" key="1">
    <citation type="submission" date="2018-04" db="EMBL/GenBank/DDBJ databases">
        <title>Aerococcus urinae genomes.</title>
        <authorList>
            <person name="Hilt E."/>
            <person name="Gilbert N.M."/>
            <person name="Thomas-White K."/>
            <person name="Putonti C."/>
            <person name="Lewis A.L."/>
            <person name="Visck K.L."/>
            <person name="Wolfe A.J."/>
        </authorList>
    </citation>
    <scope>NUCLEOTIDE SEQUENCE [LARGE SCALE GENOMIC DNA]</scope>
    <source>
        <strain evidence="4 5">UMB7480</strain>
    </source>
</reference>
<dbReference type="CDD" id="cd18793">
    <property type="entry name" value="SF2_C_SNF"/>
    <property type="match status" value="1"/>
</dbReference>
<dbReference type="PROSITE" id="PS51194">
    <property type="entry name" value="HELICASE_CTER"/>
    <property type="match status" value="1"/>
</dbReference>
<dbReference type="AlphaFoldDB" id="A0A329P063"/>
<proteinExistence type="predicted"/>
<dbReference type="EMBL" id="QMHM01000001">
    <property type="protein sequence ID" value="RAV81452.1"/>
    <property type="molecule type" value="Genomic_DNA"/>
</dbReference>
<dbReference type="SUPFAM" id="SSF52540">
    <property type="entry name" value="P-loop containing nucleoside triphosphate hydrolases"/>
    <property type="match status" value="1"/>
</dbReference>
<protein>
    <submittedName>
        <fullName evidence="4">Type III restriction endonuclease subunit R</fullName>
    </submittedName>
</protein>
<keyword evidence="4" id="KW-0255">Endonuclease</keyword>
<dbReference type="Gene3D" id="3.30.870.10">
    <property type="entry name" value="Endonuclease Chain A"/>
    <property type="match status" value="1"/>
</dbReference>
<name>A0A329P063_9LACT</name>
<evidence type="ECO:0000256" key="1">
    <source>
        <dbReference type="ARBA" id="ARBA00022801"/>
    </source>
</evidence>
<dbReference type="GO" id="GO:0004519">
    <property type="term" value="F:endonuclease activity"/>
    <property type="evidence" value="ECO:0007669"/>
    <property type="project" value="UniProtKB-KW"/>
</dbReference>
<dbReference type="PROSITE" id="PS51192">
    <property type="entry name" value="HELICASE_ATP_BIND_1"/>
    <property type="match status" value="1"/>
</dbReference>
<gene>
    <name evidence="4" type="ORF">DBT54_00850</name>
</gene>
<dbReference type="Proteomes" id="UP000251923">
    <property type="component" value="Unassembled WGS sequence"/>
</dbReference>
<evidence type="ECO:0000259" key="2">
    <source>
        <dbReference type="PROSITE" id="PS51192"/>
    </source>
</evidence>
<dbReference type="InterPro" id="IPR049730">
    <property type="entry name" value="SNF2/RAD54-like_C"/>
</dbReference>
<dbReference type="Pfam" id="PF00271">
    <property type="entry name" value="Helicase_C"/>
    <property type="match status" value="1"/>
</dbReference>
<feature type="domain" description="Helicase C-terminal" evidence="3">
    <location>
        <begin position="657"/>
        <end position="838"/>
    </location>
</feature>
<feature type="domain" description="Helicase ATP-binding" evidence="2">
    <location>
        <begin position="262"/>
        <end position="411"/>
    </location>
</feature>
<organism evidence="4 5">
    <name type="scientific">Aerococcus urinae</name>
    <dbReference type="NCBI Taxonomy" id="1376"/>
    <lineage>
        <taxon>Bacteria</taxon>
        <taxon>Bacillati</taxon>
        <taxon>Bacillota</taxon>
        <taxon>Bacilli</taxon>
        <taxon>Lactobacillales</taxon>
        <taxon>Aerococcaceae</taxon>
        <taxon>Aerococcus</taxon>
    </lineage>
</organism>
<evidence type="ECO:0000313" key="5">
    <source>
        <dbReference type="Proteomes" id="UP000251923"/>
    </source>
</evidence>
<dbReference type="InterPro" id="IPR027417">
    <property type="entry name" value="P-loop_NTPase"/>
</dbReference>
<dbReference type="InterPro" id="IPR001650">
    <property type="entry name" value="Helicase_C-like"/>
</dbReference>
<accession>A0A329P063</accession>
<sequence>MDYRELYRSKVIDNRTFIMEDVVKYLLNEDRYNEANIAVGYFYTSGLLKIKDEITSFMDQKNGKLQIIMGNETSRDTACLLDMTNSYDDYLNKLPDLLGEDISSIEEDDFLLKFRHWLSEKRIEVKVYTGSANYFHAKTYLFYNGADQVKGETITGSSNFSVSGLRGNTELNVLGSENFIALKEWFDTLWESEEVTPFSIELLRLIDEYKPKLTSYEYYQTIQESYYQFANIFSEPLQLLDRQEDWLQELYDHQYTGISQISNRLEKFGTAVLSDGVGLGKTRTAAGILKVRIDKKPSTKALLIADRKLHKQWQHEFSLVGVNSSSYDAINRETFAGLNRSELETYATTYNFIIIDEVHLGFKNRNTKSYQKALFLKNHASVDLQALLLTATPWNNSREDVLNIGSMFLNTNNIPNNRLYKQFFIFGNNGKVIKQLAKNDEAFDEFWEDIYLQRTRKTISRDADVFAKRNFPTVDISFEPRKNGIFANNFEWISELKFPYMDPINYSDDSRYTIGAHQMQLLLLKLADSSWVAYYESIQGIIERLKDMQADFSNIRNRSPQKFLRNYFGQKYNLADYSLDRNIANLSLGDGINNEKFEFEISSERKKREYLERIENQIMSIKPAQAKNIVNQINDDIVHDIKILESLSEQLGEAYANRDEKYEAVRETILKELTNGRKVIVISQFQRTINYYFEKLRQEDSLDQQAIGKVVGDKEGCVINDQNLTKEEILTRFSPVAKKTPQYKDSKEEINIILGTDTISTGQNLQDATVLINLDLPYNPMQLEQRIGRIDRPRTNDDVSNIYIYTCPIYEAISSELKMTERLKHKMEGVWSDTQFDSMVLPDYEEYLENAQTDSSKAVEEMLESSERKRVYETSQSEKHSDQFIKANERMQQFLKNRLTNTRKVLIPNTSFTHSGSESVSVIKLNLKDTNGSALTSQTLIVGTDSKRELSVTEAEEYLYNSLNYGLDSTHQLDKEEAVKHASQTSKSINGVIQEAVANYNRKIEQANVTLDKVQNKTGKEAAVAIQESVRNINKREMIISKIKEANVSPKEISKVAKYIELVDDEHPLKETVDIIARDINYFWKHFSEFYEEIMLYSNDLSRASIKKNIDIRKASVEKTDYELLIGNINL</sequence>
<evidence type="ECO:0000313" key="4">
    <source>
        <dbReference type="EMBL" id="RAV81452.1"/>
    </source>
</evidence>
<dbReference type="SMART" id="SM00487">
    <property type="entry name" value="DEXDc"/>
    <property type="match status" value="1"/>
</dbReference>
<dbReference type="CDD" id="cd09178">
    <property type="entry name" value="PLDc_N_Snf2_like"/>
    <property type="match status" value="1"/>
</dbReference>
<dbReference type="PANTHER" id="PTHR45766:SF6">
    <property type="entry name" value="SWI_SNF-RELATED MATRIX-ASSOCIATED ACTIN-DEPENDENT REGULATOR OF CHROMATIN SUBFAMILY A-LIKE PROTEIN 1"/>
    <property type="match status" value="1"/>
</dbReference>
<dbReference type="Gene3D" id="3.40.50.300">
    <property type="entry name" value="P-loop containing nucleotide triphosphate hydrolases"/>
    <property type="match status" value="2"/>
</dbReference>
<keyword evidence="4" id="KW-0540">Nuclease</keyword>
<dbReference type="GO" id="GO:0016787">
    <property type="term" value="F:hydrolase activity"/>
    <property type="evidence" value="ECO:0007669"/>
    <property type="project" value="UniProtKB-KW"/>
</dbReference>
<dbReference type="InterPro" id="IPR014001">
    <property type="entry name" value="Helicase_ATP-bd"/>
</dbReference>
<dbReference type="GO" id="GO:0005524">
    <property type="term" value="F:ATP binding"/>
    <property type="evidence" value="ECO:0007669"/>
    <property type="project" value="InterPro"/>
</dbReference>
<dbReference type="RefSeq" id="WP_111829098.1">
    <property type="nucleotide sequence ID" value="NZ_JASOKO010000015.1"/>
</dbReference>
<dbReference type="SUPFAM" id="SSF56024">
    <property type="entry name" value="Phospholipase D/nuclease"/>
    <property type="match status" value="1"/>
</dbReference>